<feature type="repeat" description="WD" evidence="7">
    <location>
        <begin position="364"/>
        <end position="391"/>
    </location>
</feature>
<reference evidence="9" key="2">
    <citation type="submission" date="2010-04" db="EMBL/GenBank/DDBJ databases">
        <authorList>
            <person name="Buell R."/>
            <person name="Hamilton J."/>
            <person name="Hostetler J."/>
        </authorList>
    </citation>
    <scope>NUCLEOTIDE SEQUENCE [LARGE SCALE GENOMIC DNA]</scope>
    <source>
        <strain evidence="9">DAOM:BR144</strain>
    </source>
</reference>
<organism evidence="8 9">
    <name type="scientific">Globisporangium ultimum (strain ATCC 200006 / CBS 805.95 / DAOM BR144)</name>
    <name type="common">Pythium ultimum</name>
    <dbReference type="NCBI Taxonomy" id="431595"/>
    <lineage>
        <taxon>Eukaryota</taxon>
        <taxon>Sar</taxon>
        <taxon>Stramenopiles</taxon>
        <taxon>Oomycota</taxon>
        <taxon>Peronosporomycetes</taxon>
        <taxon>Pythiales</taxon>
        <taxon>Pythiaceae</taxon>
        <taxon>Globisporangium</taxon>
    </lineage>
</organism>
<dbReference type="SMART" id="SM00320">
    <property type="entry name" value="WD40"/>
    <property type="match status" value="9"/>
</dbReference>
<keyword evidence="4" id="KW-0819">tRNA processing</keyword>
<dbReference type="AlphaFoldDB" id="K3W767"/>
<keyword evidence="3 7" id="KW-0853">WD repeat</keyword>
<dbReference type="HOGENOM" id="CLU_277374_0_0_1"/>
<sequence length="1107" mass="120649">MAASIAQRDGFGAAPYEKHEYIGAVTLVHFSNDGSLLYVGVGSTLYLYDTTSGDLIAQHDILTRGILHGGDFVPLVANSKDALRNVGVFFGQKRVACFHDLPQTVQEAATQQELQCTGKKHTKVFGDWVFDVQILSRETHEGGAFPLLAVGLAHNFIQIWNAEPDHVLRTVQCAERCILYSLAFHGRRLDDLVVASGTVFQQILLWKPVASEASTENAVVVPAQRLHSHDGVLFKLEWSSDASMLASVSDDRTVQLWSNRDLIEFPDKADSATAASGCLQTTESTLALMSKLQSTAAEDGALSKAVLSKEFRSVFRSWGHLARLWDVKFCAFGLATTSEDAICKIWDFAGNCIASLQGHMGKHVWRVAVHPSQSIVATGGTDGAVKLWQLRDQVKCTSPITHAFCKSIPLYTDENKHLFVSEKKSKNTLSVRDIVVNSDRGDVGFVATELGQIFQIDLKANTSTLFYAFGLSSTGNEDQEEETEGEKKKHPRAANLSAFTMDTSNKMLLGGDATGAVSIVDIATATLKCSWKAHETRIMKLWWGSLDANGSLFTSGADGTLREWQAVDENSALRMELVASYKCPGKCAASSLLVVDRGVSRNVVCGDGRGNVFAFVRSLDRDCEEVIAPSHVLKGAHGREQVTSLLFDDRVLLTGGHDGYICSYLSEFDAEGALKLTHIGRDSIKGIATIKDLWWNDNRELFVLGFYASQAILHNFTTQYRLFSIECGGWRRPHALVTKHAPGSVSLPVHTFLFTPPTVAKKADVELKVHSTIISDAEPEADEASVPTIGNQSSLHHLYHGKMTSAAVMIGDRLVTAAEDNSLKLHIQRASVDRKKTRWVCVSSNVAHTTTVRALSAFRLSSANAHILLSGGGKQRINVWRVRDGLDVLELVCSFEKDELLQDHRILGIETFALPGGNNNDRYRLVTACNSEGVIQLLLLDLDLAKLTELGECTSSKKPILSCASFQHGDETAILAVGSTDGMVNLWNFGSFLRDLASSTLVANLASFAREITVGTLLKELTPSTSYMGHDFGANCVTIVGNQGNKSFTVLSGGDDQNVRLRELTLDTLETLNDVRAVNASGSAIKAIYSDGRVVFIAGYDQRTLLS</sequence>
<dbReference type="InterPro" id="IPR001680">
    <property type="entry name" value="WD40_rpt"/>
</dbReference>
<dbReference type="InParanoid" id="K3W767"/>
<dbReference type="Gene3D" id="2.130.10.10">
    <property type="entry name" value="YVTN repeat-like/Quinoprotein amine dehydrogenase"/>
    <property type="match status" value="4"/>
</dbReference>
<evidence type="ECO:0000313" key="8">
    <source>
        <dbReference type="EnsemblProtists" id="PYU1_T000808"/>
    </source>
</evidence>
<evidence type="ECO:0000313" key="9">
    <source>
        <dbReference type="Proteomes" id="UP000019132"/>
    </source>
</evidence>
<keyword evidence="5" id="KW-0677">Repeat</keyword>
<evidence type="ECO:0000256" key="4">
    <source>
        <dbReference type="ARBA" id="ARBA00022694"/>
    </source>
</evidence>
<evidence type="ECO:0000256" key="7">
    <source>
        <dbReference type="PROSITE-ProRule" id="PRU00221"/>
    </source>
</evidence>
<dbReference type="GO" id="GO:0030488">
    <property type="term" value="P:tRNA methylation"/>
    <property type="evidence" value="ECO:0007669"/>
    <property type="project" value="TreeGrafter"/>
</dbReference>
<dbReference type="Proteomes" id="UP000019132">
    <property type="component" value="Unassembled WGS sequence"/>
</dbReference>
<evidence type="ECO:0000256" key="3">
    <source>
        <dbReference type="ARBA" id="ARBA00022574"/>
    </source>
</evidence>
<evidence type="ECO:0000256" key="2">
    <source>
        <dbReference type="ARBA" id="ARBA00022490"/>
    </source>
</evidence>
<reference evidence="9" key="1">
    <citation type="journal article" date="2010" name="Genome Biol.">
        <title>Genome sequence of the necrotrophic plant pathogen Pythium ultimum reveals original pathogenicity mechanisms and effector repertoire.</title>
        <authorList>
            <person name="Levesque C.A."/>
            <person name="Brouwer H."/>
            <person name="Cano L."/>
            <person name="Hamilton J.P."/>
            <person name="Holt C."/>
            <person name="Huitema E."/>
            <person name="Raffaele S."/>
            <person name="Robideau G.P."/>
            <person name="Thines M."/>
            <person name="Win J."/>
            <person name="Zerillo M.M."/>
            <person name="Beakes G.W."/>
            <person name="Boore J.L."/>
            <person name="Busam D."/>
            <person name="Dumas B."/>
            <person name="Ferriera S."/>
            <person name="Fuerstenberg S.I."/>
            <person name="Gachon C.M."/>
            <person name="Gaulin E."/>
            <person name="Govers F."/>
            <person name="Grenville-Briggs L."/>
            <person name="Horner N."/>
            <person name="Hostetler J."/>
            <person name="Jiang R.H."/>
            <person name="Johnson J."/>
            <person name="Krajaejun T."/>
            <person name="Lin H."/>
            <person name="Meijer H.J."/>
            <person name="Moore B."/>
            <person name="Morris P."/>
            <person name="Phuntmart V."/>
            <person name="Puiu D."/>
            <person name="Shetty J."/>
            <person name="Stajich J.E."/>
            <person name="Tripathy S."/>
            <person name="Wawra S."/>
            <person name="van West P."/>
            <person name="Whitty B.R."/>
            <person name="Coutinho P.M."/>
            <person name="Henrissat B."/>
            <person name="Martin F."/>
            <person name="Thomas P.D."/>
            <person name="Tyler B.M."/>
            <person name="De Vries R.P."/>
            <person name="Kamoun S."/>
            <person name="Yandell M."/>
            <person name="Tisserat N."/>
            <person name="Buell C.R."/>
        </authorList>
    </citation>
    <scope>NUCLEOTIDE SEQUENCE</scope>
    <source>
        <strain evidence="9">DAOM:BR144</strain>
    </source>
</reference>
<dbReference type="VEuPathDB" id="FungiDB:PYU1_G000808"/>
<dbReference type="InterPro" id="IPR036322">
    <property type="entry name" value="WD40_repeat_dom_sf"/>
</dbReference>
<dbReference type="EMBL" id="GL376620">
    <property type="status" value="NOT_ANNOTATED_CDS"/>
    <property type="molecule type" value="Genomic_DNA"/>
</dbReference>
<accession>K3W767</accession>
<dbReference type="PROSITE" id="PS50082">
    <property type="entry name" value="WD_REPEATS_2"/>
    <property type="match status" value="2"/>
</dbReference>
<keyword evidence="2" id="KW-0963">Cytoplasm</keyword>
<evidence type="ECO:0000256" key="6">
    <source>
        <dbReference type="ARBA" id="ARBA00038255"/>
    </source>
</evidence>
<dbReference type="InterPro" id="IPR051973">
    <property type="entry name" value="tRNA_Anticodon_Mtase-Reg"/>
</dbReference>
<dbReference type="eggNOG" id="KOG0974">
    <property type="taxonomic scope" value="Eukaryota"/>
</dbReference>
<dbReference type="InterPro" id="IPR015943">
    <property type="entry name" value="WD40/YVTN_repeat-like_dom_sf"/>
</dbReference>
<dbReference type="Pfam" id="PF00400">
    <property type="entry name" value="WD40"/>
    <property type="match status" value="2"/>
</dbReference>
<dbReference type="PROSITE" id="PS50294">
    <property type="entry name" value="WD_REPEATS_REGION"/>
    <property type="match status" value="1"/>
</dbReference>
<dbReference type="SUPFAM" id="SSF50978">
    <property type="entry name" value="WD40 repeat-like"/>
    <property type="match status" value="2"/>
</dbReference>
<dbReference type="STRING" id="431595.K3W767"/>
<evidence type="ECO:0000256" key="5">
    <source>
        <dbReference type="ARBA" id="ARBA00022737"/>
    </source>
</evidence>
<dbReference type="PANTHER" id="PTHR14344">
    <property type="entry name" value="WD REPEAT PROTEIN"/>
    <property type="match status" value="1"/>
</dbReference>
<name>K3W767_GLOUD</name>
<feature type="repeat" description="WD" evidence="7">
    <location>
        <begin position="226"/>
        <end position="258"/>
    </location>
</feature>
<keyword evidence="9" id="KW-1185">Reference proteome</keyword>
<comment type="similarity">
    <text evidence="6">Belongs to the WD repeat WDR6 family.</text>
</comment>
<comment type="subcellular location">
    <subcellularLocation>
        <location evidence="1">Cytoplasm</location>
    </subcellularLocation>
</comment>
<evidence type="ECO:0000256" key="1">
    <source>
        <dbReference type="ARBA" id="ARBA00004496"/>
    </source>
</evidence>
<dbReference type="GO" id="GO:0005737">
    <property type="term" value="C:cytoplasm"/>
    <property type="evidence" value="ECO:0007669"/>
    <property type="project" value="UniProtKB-SubCell"/>
</dbReference>
<dbReference type="OMA" id="ECGGWRR"/>
<protein>
    <submittedName>
        <fullName evidence="8">Uncharacterized protein</fullName>
    </submittedName>
</protein>
<proteinExistence type="inferred from homology"/>
<reference evidence="8" key="3">
    <citation type="submission" date="2015-02" db="UniProtKB">
        <authorList>
            <consortium name="EnsemblProtists"/>
        </authorList>
    </citation>
    <scope>IDENTIFICATION</scope>
    <source>
        <strain evidence="8">DAOM BR144</strain>
    </source>
</reference>
<dbReference type="EnsemblProtists" id="PYU1_T000808">
    <property type="protein sequence ID" value="PYU1_T000808"/>
    <property type="gene ID" value="PYU1_G000808"/>
</dbReference>
<dbReference type="PANTHER" id="PTHR14344:SF3">
    <property type="entry name" value="WD REPEAT-CONTAINING PROTEIN 6"/>
    <property type="match status" value="1"/>
</dbReference>